<feature type="transmembrane region" description="Helical" evidence="1">
    <location>
        <begin position="79"/>
        <end position="98"/>
    </location>
</feature>
<gene>
    <name evidence="2" type="ORF">B9Z19DRAFT_1084229</name>
</gene>
<evidence type="ECO:0000313" key="3">
    <source>
        <dbReference type="Proteomes" id="UP000244722"/>
    </source>
</evidence>
<reference evidence="2 3" key="1">
    <citation type="submission" date="2017-04" db="EMBL/GenBank/DDBJ databases">
        <title>Draft genome sequence of Tuber borchii Vittad., a whitish edible truffle.</title>
        <authorList>
            <consortium name="DOE Joint Genome Institute"/>
            <person name="Murat C."/>
            <person name="Kuo A."/>
            <person name="Barry K.W."/>
            <person name="Clum A."/>
            <person name="Dockter R.B."/>
            <person name="Fauchery L."/>
            <person name="Iotti M."/>
            <person name="Kohler A."/>
            <person name="Labutti K."/>
            <person name="Lindquist E.A."/>
            <person name="Lipzen A."/>
            <person name="Ohm R.A."/>
            <person name="Wang M."/>
            <person name="Grigoriev I.V."/>
            <person name="Zambonelli A."/>
            <person name="Martin F.M."/>
        </authorList>
    </citation>
    <scope>NUCLEOTIDE SEQUENCE [LARGE SCALE GENOMIC DNA]</scope>
    <source>
        <strain evidence="2 3">Tbo3840</strain>
    </source>
</reference>
<organism evidence="2 3">
    <name type="scientific">Tuber borchii</name>
    <name type="common">White truffle</name>
    <dbReference type="NCBI Taxonomy" id="42251"/>
    <lineage>
        <taxon>Eukaryota</taxon>
        <taxon>Fungi</taxon>
        <taxon>Dikarya</taxon>
        <taxon>Ascomycota</taxon>
        <taxon>Pezizomycotina</taxon>
        <taxon>Pezizomycetes</taxon>
        <taxon>Pezizales</taxon>
        <taxon>Tuberaceae</taxon>
        <taxon>Tuber</taxon>
    </lineage>
</organism>
<dbReference type="EMBL" id="NESQ01000120">
    <property type="protein sequence ID" value="PUU78402.1"/>
    <property type="molecule type" value="Genomic_DNA"/>
</dbReference>
<name>A0A2T6ZSD1_TUBBO</name>
<proteinExistence type="predicted"/>
<keyword evidence="1" id="KW-1133">Transmembrane helix</keyword>
<keyword evidence="1" id="KW-0472">Membrane</keyword>
<evidence type="ECO:0000313" key="2">
    <source>
        <dbReference type="EMBL" id="PUU78402.1"/>
    </source>
</evidence>
<accession>A0A2T6ZSD1</accession>
<feature type="transmembrane region" description="Helical" evidence="1">
    <location>
        <begin position="21"/>
        <end position="43"/>
    </location>
</feature>
<protein>
    <submittedName>
        <fullName evidence="2">Uncharacterized protein</fullName>
    </submittedName>
</protein>
<dbReference type="Proteomes" id="UP000244722">
    <property type="component" value="Unassembled WGS sequence"/>
</dbReference>
<keyword evidence="3" id="KW-1185">Reference proteome</keyword>
<keyword evidence="1" id="KW-0812">Transmembrane</keyword>
<feature type="transmembrane region" description="Helical" evidence="1">
    <location>
        <begin position="49"/>
        <end position="72"/>
    </location>
</feature>
<sequence>MSSLPSSIFFSFTSFTSFTSSFFTFTPFTFLTFVFFTFTTFIFSSPIFIFISFIFSALFSFLSFCSFSLCSFRFSSPSFFIFSLSISSFLHSSSSFILPSSLLRASEMVFRSCDIMVMRSTCARDWSGRLDSKWLTCAKRAWRAFIISMLSLMVLSR</sequence>
<comment type="caution">
    <text evidence="2">The sequence shown here is derived from an EMBL/GenBank/DDBJ whole genome shotgun (WGS) entry which is preliminary data.</text>
</comment>
<evidence type="ECO:0000256" key="1">
    <source>
        <dbReference type="SAM" id="Phobius"/>
    </source>
</evidence>
<dbReference type="AlphaFoldDB" id="A0A2T6ZSD1"/>